<evidence type="ECO:0000256" key="3">
    <source>
        <dbReference type="ARBA" id="ARBA00009025"/>
    </source>
</evidence>
<feature type="transmembrane region" description="Helical" evidence="17">
    <location>
        <begin position="268"/>
        <end position="288"/>
    </location>
</feature>
<evidence type="ECO:0000256" key="17">
    <source>
        <dbReference type="RuleBase" id="RU003297"/>
    </source>
</evidence>
<keyword evidence="9" id="KW-1278">Translocase</keyword>
<keyword evidence="8 17" id="KW-0812">Transmembrane</keyword>
<comment type="similarity">
    <text evidence="3 17">Belongs to the complex I subunit 4 family.</text>
</comment>
<feature type="transmembrane region" description="Helical" evidence="17">
    <location>
        <begin position="126"/>
        <end position="145"/>
    </location>
</feature>
<keyword evidence="6 17" id="KW-0813">Transport</keyword>
<dbReference type="PRINTS" id="PR01437">
    <property type="entry name" value="NUOXDRDTASE4"/>
</dbReference>
<feature type="domain" description="NADH:quinone oxidoreductase/Mrp antiporter transmembrane" evidence="18">
    <location>
        <begin position="88"/>
        <end position="356"/>
    </location>
</feature>
<name>A0A344A2K3_9HEMI</name>
<feature type="transmembrane region" description="Helical" evidence="17">
    <location>
        <begin position="42"/>
        <end position="62"/>
    </location>
</feature>
<feature type="transmembrane region" description="Helical" evidence="17">
    <location>
        <begin position="92"/>
        <end position="114"/>
    </location>
</feature>
<dbReference type="GO" id="GO:0031966">
    <property type="term" value="C:mitochondrial membrane"/>
    <property type="evidence" value="ECO:0007669"/>
    <property type="project" value="UniProtKB-SubCell"/>
</dbReference>
<evidence type="ECO:0000256" key="5">
    <source>
        <dbReference type="ARBA" id="ARBA00021006"/>
    </source>
</evidence>
<evidence type="ECO:0000256" key="12">
    <source>
        <dbReference type="ARBA" id="ARBA00023027"/>
    </source>
</evidence>
<keyword evidence="13 17" id="KW-0830">Ubiquinone</keyword>
<feature type="transmembrane region" description="Helical" evidence="17">
    <location>
        <begin position="391"/>
        <end position="410"/>
    </location>
</feature>
<evidence type="ECO:0000256" key="7">
    <source>
        <dbReference type="ARBA" id="ARBA00022660"/>
    </source>
</evidence>
<comment type="subcellular location">
    <subcellularLocation>
        <location evidence="2 17">Mitochondrion membrane</location>
        <topology evidence="2 17">Multi-pass membrane protein</topology>
    </subcellularLocation>
</comment>
<dbReference type="GO" id="GO:0042773">
    <property type="term" value="P:ATP synthesis coupled electron transport"/>
    <property type="evidence" value="ECO:0007669"/>
    <property type="project" value="InterPro"/>
</dbReference>
<evidence type="ECO:0000256" key="1">
    <source>
        <dbReference type="ARBA" id="ARBA00003257"/>
    </source>
</evidence>
<accession>A0A344A2K3</accession>
<evidence type="ECO:0000256" key="8">
    <source>
        <dbReference type="ARBA" id="ARBA00022692"/>
    </source>
</evidence>
<keyword evidence="11 17" id="KW-1133">Transmembrane helix</keyword>
<evidence type="ECO:0000256" key="6">
    <source>
        <dbReference type="ARBA" id="ARBA00022448"/>
    </source>
</evidence>
<dbReference type="GO" id="GO:0003954">
    <property type="term" value="F:NADH dehydrogenase activity"/>
    <property type="evidence" value="ECO:0007669"/>
    <property type="project" value="TreeGrafter"/>
</dbReference>
<feature type="transmembrane region" description="Helical" evidence="17">
    <location>
        <begin position="151"/>
        <end position="174"/>
    </location>
</feature>
<feature type="transmembrane region" description="Helical" evidence="17">
    <location>
        <begin position="243"/>
        <end position="262"/>
    </location>
</feature>
<dbReference type="PANTHER" id="PTHR43507:SF20">
    <property type="entry name" value="NADH-UBIQUINONE OXIDOREDUCTASE CHAIN 4"/>
    <property type="match status" value="1"/>
</dbReference>
<evidence type="ECO:0000256" key="9">
    <source>
        <dbReference type="ARBA" id="ARBA00022967"/>
    </source>
</evidence>
<organism evidence="19">
    <name type="scientific">Mesohomotoma hibisci</name>
    <dbReference type="NCBI Taxonomy" id="399243"/>
    <lineage>
        <taxon>Eukaryota</taxon>
        <taxon>Metazoa</taxon>
        <taxon>Ecdysozoa</taxon>
        <taxon>Arthropoda</taxon>
        <taxon>Hexapoda</taxon>
        <taxon>Insecta</taxon>
        <taxon>Pterygota</taxon>
        <taxon>Neoptera</taxon>
        <taxon>Paraneoptera</taxon>
        <taxon>Hemiptera</taxon>
        <taxon>Sternorrhyncha</taxon>
        <taxon>Psylloidea</taxon>
        <taxon>Carsidaridae</taxon>
        <taxon>Carsidarinae</taxon>
        <taxon>Mesohomotoma</taxon>
    </lineage>
</organism>
<keyword evidence="7 17" id="KW-0679">Respiratory chain</keyword>
<evidence type="ECO:0000256" key="11">
    <source>
        <dbReference type="ARBA" id="ARBA00022989"/>
    </source>
</evidence>
<feature type="transmembrane region" description="Helical" evidence="17">
    <location>
        <begin position="7"/>
        <end position="30"/>
    </location>
</feature>
<proteinExistence type="inferred from homology"/>
<keyword evidence="10 17" id="KW-0249">Electron transport</keyword>
<feature type="transmembrane region" description="Helical" evidence="17">
    <location>
        <begin position="186"/>
        <end position="206"/>
    </location>
</feature>
<dbReference type="GO" id="GO:0048039">
    <property type="term" value="F:ubiquinone binding"/>
    <property type="evidence" value="ECO:0007669"/>
    <property type="project" value="TreeGrafter"/>
</dbReference>
<evidence type="ECO:0000256" key="14">
    <source>
        <dbReference type="ARBA" id="ARBA00023128"/>
    </source>
</evidence>
<evidence type="ECO:0000256" key="4">
    <source>
        <dbReference type="ARBA" id="ARBA00012944"/>
    </source>
</evidence>
<evidence type="ECO:0000256" key="16">
    <source>
        <dbReference type="ARBA" id="ARBA00049551"/>
    </source>
</evidence>
<keyword evidence="14 17" id="KW-0496">Mitochondrion</keyword>
<reference evidence="19" key="1">
    <citation type="submission" date="2018-02" db="EMBL/GenBank/DDBJ databases">
        <title>Resolving the psyllid tree of life: Phylogenomic analysis of the superfamily Psylloidea (Hemiptera).</title>
        <authorList>
            <person name="Percy D.M."/>
            <person name="Sveinsson S."/>
            <person name="Lemmon A.R."/>
            <person name="Lemmon E.M."/>
            <person name="Ouvrard D."/>
            <person name="Burckhardt D."/>
        </authorList>
    </citation>
    <scope>NUCLEOTIDE SEQUENCE</scope>
    <source>
        <strain evidence="19">DP2.ctg029_circ</strain>
    </source>
</reference>
<dbReference type="EMBL" id="MG989231">
    <property type="protein sequence ID" value="AWU48994.1"/>
    <property type="molecule type" value="Genomic_DNA"/>
</dbReference>
<dbReference type="InterPro" id="IPR003918">
    <property type="entry name" value="NADH_UbQ_OxRdtase"/>
</dbReference>
<sequence length="413" mass="47623">MLDIMFMTLFFAVLKDWILILNFLMVMFVLNLLKISDGGESLIKFVFILLSIWLIAMMFMSVNEKEHSFYLKSIFLFVLMSLEISFFSYKLIFFYIGFEMSVIPVLLIILGWGYQPDRLEAGMYMLMYTVFFSLPLLVGIFYFKFFINFKFLTIFIFIMAFLVKLPMFGMHLWLPRAHVEAPVYGSMILAGVMLKLGGYGIVKISFLLGDYLFYYCKKLIVFSIVGGLILSLLCFMQSDMKMLVAYSSIVHMSLILSGLLTFKEIGLTGSVIMMIGHGLCSSGLFMLVGFTFNRTHTRSIFLNKGLISFMPLGSFWWFLFCSSNLSFPPCLNLGGELFLFFSLLSWSKSLFFILALLGMFSSLYSIFLFSFTQHGMSLNYYSYNNFSVCESLSLLLHWFPLNILMLDLSLMSF</sequence>
<feature type="transmembrane region" description="Helical" evidence="17">
    <location>
        <begin position="212"/>
        <end position="236"/>
    </location>
</feature>
<evidence type="ECO:0000256" key="13">
    <source>
        <dbReference type="ARBA" id="ARBA00023075"/>
    </source>
</evidence>
<keyword evidence="12 17" id="KW-0520">NAD</keyword>
<comment type="catalytic activity">
    <reaction evidence="16 17">
        <text>a ubiquinone + NADH + 5 H(+)(in) = a ubiquinol + NAD(+) + 4 H(+)(out)</text>
        <dbReference type="Rhea" id="RHEA:29091"/>
        <dbReference type="Rhea" id="RHEA-COMP:9565"/>
        <dbReference type="Rhea" id="RHEA-COMP:9566"/>
        <dbReference type="ChEBI" id="CHEBI:15378"/>
        <dbReference type="ChEBI" id="CHEBI:16389"/>
        <dbReference type="ChEBI" id="CHEBI:17976"/>
        <dbReference type="ChEBI" id="CHEBI:57540"/>
        <dbReference type="ChEBI" id="CHEBI:57945"/>
        <dbReference type="EC" id="7.1.1.2"/>
    </reaction>
</comment>
<evidence type="ECO:0000256" key="15">
    <source>
        <dbReference type="ARBA" id="ARBA00023136"/>
    </source>
</evidence>
<feature type="transmembrane region" description="Helical" evidence="17">
    <location>
        <begin position="300"/>
        <end position="319"/>
    </location>
</feature>
<comment type="function">
    <text evidence="17">Core subunit of the mitochondrial membrane respiratory chain NADH dehydrogenase (Complex I) which catalyzes electron transfer from NADH through the respiratory chain, using ubiquinone as an electron acceptor. Essential for the catalytic activity and assembly of complex I.</text>
</comment>
<evidence type="ECO:0000313" key="19">
    <source>
        <dbReference type="EMBL" id="AWU48994.1"/>
    </source>
</evidence>
<feature type="transmembrane region" description="Helical" evidence="17">
    <location>
        <begin position="351"/>
        <end position="371"/>
    </location>
</feature>
<keyword evidence="15 17" id="KW-0472">Membrane</keyword>
<geneLocation type="mitochondrion" evidence="19"/>
<evidence type="ECO:0000259" key="18">
    <source>
        <dbReference type="Pfam" id="PF00361"/>
    </source>
</evidence>
<dbReference type="AlphaFoldDB" id="A0A344A2K3"/>
<dbReference type="Pfam" id="PF00361">
    <property type="entry name" value="Proton_antipo_M"/>
    <property type="match status" value="1"/>
</dbReference>
<evidence type="ECO:0000256" key="2">
    <source>
        <dbReference type="ARBA" id="ARBA00004225"/>
    </source>
</evidence>
<dbReference type="PANTHER" id="PTHR43507">
    <property type="entry name" value="NADH-UBIQUINONE OXIDOREDUCTASE CHAIN 4"/>
    <property type="match status" value="1"/>
</dbReference>
<evidence type="ECO:0000256" key="10">
    <source>
        <dbReference type="ARBA" id="ARBA00022982"/>
    </source>
</evidence>
<gene>
    <name evidence="19" type="primary">nad4</name>
</gene>
<dbReference type="EC" id="7.1.1.2" evidence="4 17"/>
<dbReference type="InterPro" id="IPR001750">
    <property type="entry name" value="ND/Mrp_TM"/>
</dbReference>
<protein>
    <recommendedName>
        <fullName evidence="5 17">NADH-ubiquinone oxidoreductase chain 4</fullName>
        <ecNumber evidence="4 17">7.1.1.2</ecNumber>
    </recommendedName>
</protein>
<dbReference type="GO" id="GO:0015990">
    <property type="term" value="P:electron transport coupled proton transport"/>
    <property type="evidence" value="ECO:0007669"/>
    <property type="project" value="TreeGrafter"/>
</dbReference>
<comment type="function">
    <text evidence="1">Core subunit of the mitochondrial membrane respiratory chain NADH dehydrogenase (Complex I) that is believed to belong to the minimal assembly required for catalysis. Complex I functions in the transfer of electrons from NADH to the respiratory chain. The immediate electron acceptor for the enzyme is believed to be ubiquinone.</text>
</comment>
<dbReference type="GO" id="GO:0008137">
    <property type="term" value="F:NADH dehydrogenase (ubiquinone) activity"/>
    <property type="evidence" value="ECO:0007669"/>
    <property type="project" value="UniProtKB-UniRule"/>
</dbReference>
<feature type="transmembrane region" description="Helical" evidence="17">
    <location>
        <begin position="69"/>
        <end position="86"/>
    </location>
</feature>